<dbReference type="RefSeq" id="WP_189332519.1">
    <property type="nucleotide sequence ID" value="NZ_AP023356.1"/>
</dbReference>
<name>A0ABM7LPE1_9ACTN</name>
<organism evidence="1 2">
    <name type="scientific">Actinoplanes ianthinogenes</name>
    <dbReference type="NCBI Taxonomy" id="122358"/>
    <lineage>
        <taxon>Bacteria</taxon>
        <taxon>Bacillati</taxon>
        <taxon>Actinomycetota</taxon>
        <taxon>Actinomycetes</taxon>
        <taxon>Micromonosporales</taxon>
        <taxon>Micromonosporaceae</taxon>
        <taxon>Actinoplanes</taxon>
    </lineage>
</organism>
<reference evidence="1 2" key="1">
    <citation type="submission" date="2020-08" db="EMBL/GenBank/DDBJ databases">
        <title>Whole genome shotgun sequence of Actinoplanes ianthinogenes NBRC 13996.</title>
        <authorList>
            <person name="Komaki H."/>
            <person name="Tamura T."/>
        </authorList>
    </citation>
    <scope>NUCLEOTIDE SEQUENCE [LARGE SCALE GENOMIC DNA]</scope>
    <source>
        <strain evidence="1 2">NBRC 13996</strain>
    </source>
</reference>
<accession>A0ABM7LPE1</accession>
<sequence>MTTAIADLNNTVVGGWVRRLAGNASPRRNHWNTRTTYYRAAVTVLNTAPRTAVTWKSVVAAAQPHGCRSTFYEVAGAHARHRMIDDLIGDGGADSLQIALRYLRADAVEQLIDEAKVWSFWLHRQQLTRRLTARMTTDQLENELIAEVTAWARRRPALAHANDDTPPACAVEDLTVLHGRRLSGTQAANQLTEVVRNATAGH</sequence>
<protein>
    <submittedName>
        <fullName evidence="1">Uncharacterized protein</fullName>
    </submittedName>
</protein>
<gene>
    <name evidence="1" type="ORF">Aiant_17620</name>
</gene>
<evidence type="ECO:0000313" key="2">
    <source>
        <dbReference type="Proteomes" id="UP000676967"/>
    </source>
</evidence>
<proteinExistence type="predicted"/>
<dbReference type="EMBL" id="AP023356">
    <property type="protein sequence ID" value="BCJ41105.1"/>
    <property type="molecule type" value="Genomic_DNA"/>
</dbReference>
<evidence type="ECO:0000313" key="1">
    <source>
        <dbReference type="EMBL" id="BCJ41105.1"/>
    </source>
</evidence>
<keyword evidence="2" id="KW-1185">Reference proteome</keyword>
<dbReference type="Proteomes" id="UP000676967">
    <property type="component" value="Chromosome"/>
</dbReference>